<evidence type="ECO:0000256" key="9">
    <source>
        <dbReference type="SAM" id="Phobius"/>
    </source>
</evidence>
<feature type="transmembrane region" description="Helical" evidence="9">
    <location>
        <begin position="23"/>
        <end position="42"/>
    </location>
</feature>
<reference evidence="11 12" key="1">
    <citation type="journal article" date="2016" name="Nat. Commun.">
        <title>Thousands of microbial genomes shed light on interconnected biogeochemical processes in an aquifer system.</title>
        <authorList>
            <person name="Anantharaman K."/>
            <person name="Brown C.T."/>
            <person name="Hug L.A."/>
            <person name="Sharon I."/>
            <person name="Castelle C.J."/>
            <person name="Probst A.J."/>
            <person name="Thomas B.C."/>
            <person name="Singh A."/>
            <person name="Wilkins M.J."/>
            <person name="Karaoz U."/>
            <person name="Brodie E.L."/>
            <person name="Williams K.H."/>
            <person name="Hubbard S.S."/>
            <person name="Banfield J.F."/>
        </authorList>
    </citation>
    <scope>NUCLEOTIDE SEQUENCE [LARGE SCALE GENOMIC DNA]</scope>
</reference>
<evidence type="ECO:0000256" key="1">
    <source>
        <dbReference type="ARBA" id="ARBA00004370"/>
    </source>
</evidence>
<dbReference type="Pfam" id="PF08478">
    <property type="entry name" value="POTRA_1"/>
    <property type="match status" value="1"/>
</dbReference>
<dbReference type="InterPro" id="IPR005548">
    <property type="entry name" value="Cell_div_FtsQ/DivIB_C"/>
</dbReference>
<organism evidence="11 12">
    <name type="scientific">Candidatus Nealsonbacteria bacterium RIFCSPLOWO2_01_FULL_43_32</name>
    <dbReference type="NCBI Taxonomy" id="1801672"/>
    <lineage>
        <taxon>Bacteria</taxon>
        <taxon>Candidatus Nealsoniibacteriota</taxon>
    </lineage>
</organism>
<evidence type="ECO:0000259" key="10">
    <source>
        <dbReference type="PROSITE" id="PS51779"/>
    </source>
</evidence>
<name>A0A1G2EFE3_9BACT</name>
<dbReference type="STRING" id="1801672.A2896_02020"/>
<keyword evidence="2" id="KW-1003">Cell membrane</keyword>
<feature type="domain" description="POTRA" evidence="10">
    <location>
        <begin position="47"/>
        <end position="124"/>
    </location>
</feature>
<evidence type="ECO:0000256" key="3">
    <source>
        <dbReference type="ARBA" id="ARBA00022519"/>
    </source>
</evidence>
<dbReference type="InterPro" id="IPR026579">
    <property type="entry name" value="FtsQ"/>
</dbReference>
<dbReference type="PROSITE" id="PS51779">
    <property type="entry name" value="POTRA"/>
    <property type="match status" value="1"/>
</dbReference>
<keyword evidence="7 9" id="KW-0472">Membrane</keyword>
<dbReference type="PANTHER" id="PTHR35851">
    <property type="entry name" value="CELL DIVISION PROTEIN FTSQ"/>
    <property type="match status" value="1"/>
</dbReference>
<comment type="subcellular location">
    <subcellularLocation>
        <location evidence="1">Membrane</location>
    </subcellularLocation>
</comment>
<comment type="caution">
    <text evidence="11">The sequence shown here is derived from an EMBL/GenBank/DDBJ whole genome shotgun (WGS) entry which is preliminary data.</text>
</comment>
<evidence type="ECO:0000256" key="8">
    <source>
        <dbReference type="ARBA" id="ARBA00023306"/>
    </source>
</evidence>
<dbReference type="AlphaFoldDB" id="A0A1G2EFE3"/>
<evidence type="ECO:0000256" key="7">
    <source>
        <dbReference type="ARBA" id="ARBA00023136"/>
    </source>
</evidence>
<dbReference type="InterPro" id="IPR034746">
    <property type="entry name" value="POTRA"/>
</dbReference>
<dbReference type="GO" id="GO:0090529">
    <property type="term" value="P:cell septum assembly"/>
    <property type="evidence" value="ECO:0007669"/>
    <property type="project" value="InterPro"/>
</dbReference>
<dbReference type="InterPro" id="IPR013685">
    <property type="entry name" value="POTRA_FtsQ_type"/>
</dbReference>
<dbReference type="GO" id="GO:0016020">
    <property type="term" value="C:membrane"/>
    <property type="evidence" value="ECO:0007669"/>
    <property type="project" value="UniProtKB-SubCell"/>
</dbReference>
<keyword evidence="3" id="KW-0997">Cell inner membrane</keyword>
<evidence type="ECO:0000313" key="12">
    <source>
        <dbReference type="Proteomes" id="UP000178647"/>
    </source>
</evidence>
<keyword evidence="6 9" id="KW-1133">Transmembrane helix</keyword>
<evidence type="ECO:0000313" key="11">
    <source>
        <dbReference type="EMBL" id="OGZ24513.1"/>
    </source>
</evidence>
<protein>
    <recommendedName>
        <fullName evidence="10">POTRA domain-containing protein</fullName>
    </recommendedName>
</protein>
<gene>
    <name evidence="11" type="ORF">A2896_02020</name>
</gene>
<evidence type="ECO:0000256" key="6">
    <source>
        <dbReference type="ARBA" id="ARBA00022989"/>
    </source>
</evidence>
<dbReference type="PANTHER" id="PTHR35851:SF1">
    <property type="entry name" value="CELL DIVISION PROTEIN FTSQ"/>
    <property type="match status" value="1"/>
</dbReference>
<sequence length="270" mass="30902">MARIRYRKPHRYKRKKSILKKRFFWLGILILLILFSTFYFLFFSRTFQVTKIIISGEEKVAKGDIESLVGQKLENSILFLKTRSIFAIDLGQIKKDILGRYPQIAKAEVSRGFFDAIKVELAERQALAVWCSQSCFLIDGEGIIFALSAEALAEAERISETGTNLLIVRTESGSGKLGDSVIAKELLSQVFEIKTQVEGSAGVPVQEALLVSEERLNLKTAEGWQIYFNLKGDLNWQFTELKLVLEKQISPQKRGKLEYIDLRFSRVYYK</sequence>
<evidence type="ECO:0000256" key="4">
    <source>
        <dbReference type="ARBA" id="ARBA00022618"/>
    </source>
</evidence>
<dbReference type="Gene3D" id="3.10.20.310">
    <property type="entry name" value="membrane protein fhac"/>
    <property type="match status" value="1"/>
</dbReference>
<evidence type="ECO:0000256" key="5">
    <source>
        <dbReference type="ARBA" id="ARBA00022692"/>
    </source>
</evidence>
<dbReference type="EMBL" id="MHMH01000009">
    <property type="protein sequence ID" value="OGZ24513.1"/>
    <property type="molecule type" value="Genomic_DNA"/>
</dbReference>
<accession>A0A1G2EFE3</accession>
<evidence type="ECO:0000256" key="2">
    <source>
        <dbReference type="ARBA" id="ARBA00022475"/>
    </source>
</evidence>
<proteinExistence type="predicted"/>
<keyword evidence="4" id="KW-0132">Cell division</keyword>
<keyword evidence="8" id="KW-0131">Cell cycle</keyword>
<dbReference type="Pfam" id="PF03799">
    <property type="entry name" value="FtsQ_DivIB_C"/>
    <property type="match status" value="1"/>
</dbReference>
<dbReference type="Proteomes" id="UP000178647">
    <property type="component" value="Unassembled WGS sequence"/>
</dbReference>
<keyword evidence="5 9" id="KW-0812">Transmembrane</keyword>